<reference evidence="1 2" key="1">
    <citation type="submission" date="2020-03" db="EMBL/GenBank/DDBJ databases">
        <title>Draft Genome Sequence of Cudoniella acicularis.</title>
        <authorList>
            <person name="Buettner E."/>
            <person name="Kellner H."/>
        </authorList>
    </citation>
    <scope>NUCLEOTIDE SEQUENCE [LARGE SCALE GENOMIC DNA]</scope>
    <source>
        <strain evidence="1 2">DSM 108380</strain>
    </source>
</reference>
<evidence type="ECO:0000313" key="1">
    <source>
        <dbReference type="EMBL" id="KAF4634556.1"/>
    </source>
</evidence>
<dbReference type="AlphaFoldDB" id="A0A8H4W5U9"/>
<name>A0A8H4W5U9_9HELO</name>
<dbReference type="EMBL" id="JAAMPI010000176">
    <property type="protein sequence ID" value="KAF4634556.1"/>
    <property type="molecule type" value="Genomic_DNA"/>
</dbReference>
<gene>
    <name evidence="1" type="ORF">G7Y89_g3546</name>
</gene>
<sequence length="421" mass="47682">MAQQTYHLHDDNYAAIRLVQHQIRDESLPEFWKMRGPKRLKSIEEILGFATHCLPIQLETLKKINIDLGTDDMVKMAGMSPLDTNASGSLRALIQGHDQGAGTDWTTRITGVTELYHGEKEENYRRIWGWLRQEDDQQERLRKQGRLFPHMMTLLYHSLTRMTNIKEIKFSVSFSYDIGESRCPNFAPENHLLLEMLAEAMPRIHSLAYFSSQAHLHSMNPISNFRLLRKLVIEVHSSSTSKETLEVLLSLSHLEELGLSVYYPRMDHNDLHFEFLFIRNVAVTEDVIRQLRPLKTLTIKDGRTVGGLNWLCGDIVKAVNETHSASLIELNITSDDDCAVIDISVVDELLLMLPTMPKLEKVALLFRVPDDYGRRALGFNISAESPFPGLLLGICELNTALGDLLVAIGRGEVAAAIGQEL</sequence>
<proteinExistence type="predicted"/>
<keyword evidence="2" id="KW-1185">Reference proteome</keyword>
<organism evidence="1 2">
    <name type="scientific">Cudoniella acicularis</name>
    <dbReference type="NCBI Taxonomy" id="354080"/>
    <lineage>
        <taxon>Eukaryota</taxon>
        <taxon>Fungi</taxon>
        <taxon>Dikarya</taxon>
        <taxon>Ascomycota</taxon>
        <taxon>Pezizomycotina</taxon>
        <taxon>Leotiomycetes</taxon>
        <taxon>Helotiales</taxon>
        <taxon>Tricladiaceae</taxon>
        <taxon>Cudoniella</taxon>
    </lineage>
</organism>
<dbReference type="OrthoDB" id="62952at2759"/>
<accession>A0A8H4W5U9</accession>
<comment type="caution">
    <text evidence="1">The sequence shown here is derived from an EMBL/GenBank/DDBJ whole genome shotgun (WGS) entry which is preliminary data.</text>
</comment>
<dbReference type="Proteomes" id="UP000566819">
    <property type="component" value="Unassembled WGS sequence"/>
</dbReference>
<evidence type="ECO:0000313" key="2">
    <source>
        <dbReference type="Proteomes" id="UP000566819"/>
    </source>
</evidence>
<protein>
    <submittedName>
        <fullName evidence="1">Uncharacterized protein</fullName>
    </submittedName>
</protein>